<dbReference type="GO" id="GO:0090307">
    <property type="term" value="P:mitotic spindle assembly"/>
    <property type="evidence" value="ECO:0007669"/>
    <property type="project" value="TreeGrafter"/>
</dbReference>
<dbReference type="Gene3D" id="1.25.10.10">
    <property type="entry name" value="Leucine-rich Repeat Variant"/>
    <property type="match status" value="2"/>
</dbReference>
<evidence type="ECO:0000313" key="3">
    <source>
        <dbReference type="Proteomes" id="UP000492821"/>
    </source>
</evidence>
<dbReference type="GO" id="GO:0072686">
    <property type="term" value="C:mitotic spindle"/>
    <property type="evidence" value="ECO:0007669"/>
    <property type="project" value="TreeGrafter"/>
</dbReference>
<dbReference type="GO" id="GO:0005876">
    <property type="term" value="C:spindle microtubule"/>
    <property type="evidence" value="ECO:0007669"/>
    <property type="project" value="TreeGrafter"/>
</dbReference>
<dbReference type="GO" id="GO:0005815">
    <property type="term" value="C:microtubule organizing center"/>
    <property type="evidence" value="ECO:0007669"/>
    <property type="project" value="TreeGrafter"/>
</dbReference>
<dbReference type="SUPFAM" id="SSF48371">
    <property type="entry name" value="ARM repeat"/>
    <property type="match status" value="1"/>
</dbReference>
<proteinExistence type="predicted"/>
<dbReference type="Pfam" id="PF12348">
    <property type="entry name" value="CLASP_N"/>
    <property type="match status" value="1"/>
</dbReference>
<evidence type="ECO:0000259" key="2">
    <source>
        <dbReference type="Pfam" id="PF12348"/>
    </source>
</evidence>
<reference evidence="4" key="2">
    <citation type="submission" date="2020-10" db="UniProtKB">
        <authorList>
            <consortium name="WormBaseParasite"/>
        </authorList>
    </citation>
    <scope>IDENTIFICATION</scope>
</reference>
<dbReference type="AlphaFoldDB" id="A0A7E4ZRV2"/>
<reference evidence="3" key="1">
    <citation type="journal article" date="2013" name="Genetics">
        <title>The draft genome and transcriptome of Panagrellus redivivus are shaped by the harsh demands of a free-living lifestyle.</title>
        <authorList>
            <person name="Srinivasan J."/>
            <person name="Dillman A.R."/>
            <person name="Macchietto M.G."/>
            <person name="Heikkinen L."/>
            <person name="Lakso M."/>
            <person name="Fracchia K.M."/>
            <person name="Antoshechkin I."/>
            <person name="Mortazavi A."/>
            <person name="Wong G."/>
            <person name="Sternberg P.W."/>
        </authorList>
    </citation>
    <scope>NUCLEOTIDE SEQUENCE [LARGE SCALE GENOMIC DNA]</scope>
    <source>
        <strain evidence="3">MT8872</strain>
    </source>
</reference>
<dbReference type="Proteomes" id="UP000492821">
    <property type="component" value="Unassembled WGS sequence"/>
</dbReference>
<dbReference type="PANTHER" id="PTHR21567:SF9">
    <property type="entry name" value="CLIP-ASSOCIATING PROTEIN"/>
    <property type="match status" value="1"/>
</dbReference>
<feature type="region of interest" description="Disordered" evidence="1">
    <location>
        <begin position="310"/>
        <end position="418"/>
    </location>
</feature>
<keyword evidence="3" id="KW-1185">Reference proteome</keyword>
<dbReference type="InterPro" id="IPR024395">
    <property type="entry name" value="CLASP_N_dom"/>
</dbReference>
<dbReference type="PANTHER" id="PTHR21567">
    <property type="entry name" value="CLASP"/>
    <property type="match status" value="1"/>
</dbReference>
<organism evidence="3 4">
    <name type="scientific">Panagrellus redivivus</name>
    <name type="common">Microworm</name>
    <dbReference type="NCBI Taxonomy" id="6233"/>
    <lineage>
        <taxon>Eukaryota</taxon>
        <taxon>Metazoa</taxon>
        <taxon>Ecdysozoa</taxon>
        <taxon>Nematoda</taxon>
        <taxon>Chromadorea</taxon>
        <taxon>Rhabditida</taxon>
        <taxon>Tylenchina</taxon>
        <taxon>Panagrolaimomorpha</taxon>
        <taxon>Panagrolaimoidea</taxon>
        <taxon>Panagrolaimidae</taxon>
        <taxon>Panagrellus</taxon>
    </lineage>
</organism>
<dbReference type="GO" id="GO:0008017">
    <property type="term" value="F:microtubule binding"/>
    <property type="evidence" value="ECO:0007669"/>
    <property type="project" value="TreeGrafter"/>
</dbReference>
<sequence>MGSRLRSAVVPVGSGISEADFKEVFNKIKPATFTTRQAFLNQVSELNNQLVNPNKDWNSKASLLVELRSLAKCVAPDALEWLAENSNTWERCLIEGPKELRSTLNKEYCMTICLFTMLLGPRMIRQVELMFQNLMNLIQNSAKIMSLSGSVTSEFIAKYVEHPKVITLLAGYVTNKAHQIRKNVVNMLLIILQNWSNEHLNQNIKTIKEIVRSGLCDADTQVRAASRSLYSAFNEKYPELANEIFETLDASRQRALAGERSAASSTHSVAHENGSMGFQNRLPHSAHSGYLANRSRSDVNFRRPGFSALRSKMSTVDAPRSHSPPLVTPQKRRNGVGLPSATPNIRPLAHSVKATPSATPKPMLRSTAPASAKAAPTARPGLLRSAGSDVNGRKPESTLRNPSACRSPPYSSHAEPNTASSAVLRPAIWGTSKYMRPNIAPPKVNHKVNPAPFNGNNTHSLDFTDARTNPVAQPSLADKLQRIMEQLGPGNVDYSQPAKTIEVVKEFQQIILSNSLSGEEIDKHYNAFFYFTTQLLRETAAPNTLKVAVLETFRDLLNKEPVIIDQKIELILFRLLECQDHGDAMLTRACEECCTVIVKYTSVQRCVSLLMPVIGNSDSSAMSIAAALKLLKYKVNETDLEGAKYLLNETKERINDAYTHTDSVVRRAVVIYFVALSEHLGVETLRPHLSVGVFKLLEVYREKMSRPNRSR</sequence>
<dbReference type="InterPro" id="IPR016024">
    <property type="entry name" value="ARM-type_fold"/>
</dbReference>
<name>A0A7E4ZRV2_PANRE</name>
<dbReference type="GO" id="GO:0005881">
    <property type="term" value="C:cytoplasmic microtubule"/>
    <property type="evidence" value="ECO:0007669"/>
    <property type="project" value="TreeGrafter"/>
</dbReference>
<protein>
    <submittedName>
        <fullName evidence="4">CLASP_N domain-containing protein</fullName>
    </submittedName>
</protein>
<dbReference type="InterPro" id="IPR011989">
    <property type="entry name" value="ARM-like"/>
</dbReference>
<feature type="compositionally biased region" description="Low complexity" evidence="1">
    <location>
        <begin position="365"/>
        <end position="379"/>
    </location>
</feature>
<evidence type="ECO:0000313" key="4">
    <source>
        <dbReference type="WBParaSite" id="Pan_g1377.t1"/>
    </source>
</evidence>
<dbReference type="WBParaSite" id="Pan_g1377.t1">
    <property type="protein sequence ID" value="Pan_g1377.t1"/>
    <property type="gene ID" value="Pan_g1377"/>
</dbReference>
<feature type="domain" description="CLASP N-terminal" evidence="2">
    <location>
        <begin position="43"/>
        <end position="256"/>
    </location>
</feature>
<evidence type="ECO:0000256" key="1">
    <source>
        <dbReference type="SAM" id="MobiDB-lite"/>
    </source>
</evidence>
<accession>A0A7E4ZRV2</accession>